<dbReference type="AlphaFoldDB" id="A0A5S3V015"/>
<name>A0A5S3V015_9GAMM</name>
<protein>
    <submittedName>
        <fullName evidence="1">DUF4381 family protein</fullName>
    </submittedName>
</protein>
<dbReference type="STRING" id="43658.AT705_05365"/>
<gene>
    <name evidence="1" type="ORF">CWC22_012675</name>
</gene>
<dbReference type="EMBL" id="CP045429">
    <property type="protein sequence ID" value="QPB83801.1"/>
    <property type="molecule type" value="Genomic_DNA"/>
</dbReference>
<proteinExistence type="predicted"/>
<reference evidence="1 2" key="1">
    <citation type="submission" date="2019-10" db="EMBL/GenBank/DDBJ databases">
        <title>Pseudoalteromonas rubra S4059.</title>
        <authorList>
            <person name="Paulsen S."/>
            <person name="Wang X."/>
        </authorList>
    </citation>
    <scope>NUCLEOTIDE SEQUENCE [LARGE SCALE GENOMIC DNA]</scope>
    <source>
        <strain evidence="1 2">S4059</strain>
    </source>
</reference>
<evidence type="ECO:0000313" key="1">
    <source>
        <dbReference type="EMBL" id="QPB83801.1"/>
    </source>
</evidence>
<organism evidence="1 2">
    <name type="scientific">Pseudoalteromonas rubra</name>
    <dbReference type="NCBI Taxonomy" id="43658"/>
    <lineage>
        <taxon>Bacteria</taxon>
        <taxon>Pseudomonadati</taxon>
        <taxon>Pseudomonadota</taxon>
        <taxon>Gammaproteobacteria</taxon>
        <taxon>Alteromonadales</taxon>
        <taxon>Pseudoalteromonadaceae</taxon>
        <taxon>Pseudoalteromonas</taxon>
    </lineage>
</organism>
<evidence type="ECO:0000313" key="2">
    <source>
        <dbReference type="Proteomes" id="UP000305729"/>
    </source>
</evidence>
<accession>A0A5S3V015</accession>
<sequence length="144" mass="16303">MMMQNPLDALHDVIPPEQVDWWPLTPVSWAVIIAVILIVSVSIWLAVKKWQHNAAKREAIQLSEQHAQDALALHGILKRLARHYYGNEHAAQPTAQWLKLLNKLTGQQFDQQDLNSLYSSNPTLACTKLMSAIKTFKTKEAVNV</sequence>
<dbReference type="Pfam" id="PF14316">
    <property type="entry name" value="DUF4381"/>
    <property type="match status" value="1"/>
</dbReference>
<dbReference type="Proteomes" id="UP000305729">
    <property type="component" value="Chromosome 1"/>
</dbReference>
<dbReference type="InterPro" id="IPR025489">
    <property type="entry name" value="DUF4381"/>
</dbReference>